<gene>
    <name evidence="2" type="ORF">METZ01_LOCUS321878</name>
</gene>
<proteinExistence type="predicted"/>
<dbReference type="Gene3D" id="3.40.630.30">
    <property type="match status" value="1"/>
</dbReference>
<dbReference type="InterPro" id="IPR016181">
    <property type="entry name" value="Acyl_CoA_acyltransferase"/>
</dbReference>
<dbReference type="Pfam" id="PF00583">
    <property type="entry name" value="Acetyltransf_1"/>
    <property type="match status" value="1"/>
</dbReference>
<accession>A0A382P6K2</accession>
<feature type="domain" description="N-acetyltransferase" evidence="1">
    <location>
        <begin position="17"/>
        <end position="156"/>
    </location>
</feature>
<dbReference type="GO" id="GO:0016747">
    <property type="term" value="F:acyltransferase activity, transferring groups other than amino-acyl groups"/>
    <property type="evidence" value="ECO:0007669"/>
    <property type="project" value="InterPro"/>
</dbReference>
<evidence type="ECO:0000313" key="2">
    <source>
        <dbReference type="EMBL" id="SVC69024.1"/>
    </source>
</evidence>
<protein>
    <recommendedName>
        <fullName evidence="1">N-acetyltransferase domain-containing protein</fullName>
    </recommendedName>
</protein>
<dbReference type="PROSITE" id="PS51186">
    <property type="entry name" value="GNAT"/>
    <property type="match status" value="1"/>
</dbReference>
<organism evidence="2">
    <name type="scientific">marine metagenome</name>
    <dbReference type="NCBI Taxonomy" id="408172"/>
    <lineage>
        <taxon>unclassified sequences</taxon>
        <taxon>metagenomes</taxon>
        <taxon>ecological metagenomes</taxon>
    </lineage>
</organism>
<dbReference type="CDD" id="cd04301">
    <property type="entry name" value="NAT_SF"/>
    <property type="match status" value="1"/>
</dbReference>
<sequence length="156" mass="17940">MHNLEIKFIGLDDNLHELVRQIDLSEWDGDNEIDKNDFTSESLEAYLCKQDTIFVICYLITNDVRNFAGMASARIEHKPSNFSKWLYIDELDVCSSYRHQGVGTALMRGLFESAKKNNCEEIWLGAETDKLIPNKFYKSLKPDAIDSVTGYTFKQS</sequence>
<dbReference type="AlphaFoldDB" id="A0A382P6K2"/>
<dbReference type="InterPro" id="IPR000182">
    <property type="entry name" value="GNAT_dom"/>
</dbReference>
<name>A0A382P6K2_9ZZZZ</name>
<evidence type="ECO:0000259" key="1">
    <source>
        <dbReference type="PROSITE" id="PS51186"/>
    </source>
</evidence>
<reference evidence="2" key="1">
    <citation type="submission" date="2018-05" db="EMBL/GenBank/DDBJ databases">
        <authorList>
            <person name="Lanie J.A."/>
            <person name="Ng W.-L."/>
            <person name="Kazmierczak K.M."/>
            <person name="Andrzejewski T.M."/>
            <person name="Davidsen T.M."/>
            <person name="Wayne K.J."/>
            <person name="Tettelin H."/>
            <person name="Glass J.I."/>
            <person name="Rusch D."/>
            <person name="Podicherti R."/>
            <person name="Tsui H.-C.T."/>
            <person name="Winkler M.E."/>
        </authorList>
    </citation>
    <scope>NUCLEOTIDE SEQUENCE</scope>
</reference>
<dbReference type="EMBL" id="UINC01105236">
    <property type="protein sequence ID" value="SVC69024.1"/>
    <property type="molecule type" value="Genomic_DNA"/>
</dbReference>
<dbReference type="SUPFAM" id="SSF55729">
    <property type="entry name" value="Acyl-CoA N-acyltransferases (Nat)"/>
    <property type="match status" value="1"/>
</dbReference>